<dbReference type="InterPro" id="IPR001083">
    <property type="entry name" value="Cu_fist_DNA-bd_dom"/>
</dbReference>
<keyword evidence="5" id="KW-0804">Transcription</keyword>
<feature type="domain" description="Zn(2)-C6 fungal-type" evidence="8">
    <location>
        <begin position="46"/>
        <end position="80"/>
    </location>
</feature>
<feature type="region of interest" description="Disordered" evidence="7">
    <location>
        <begin position="1"/>
        <end position="45"/>
    </location>
</feature>
<dbReference type="PROSITE" id="PS50048">
    <property type="entry name" value="ZN2_CY6_FUNGAL_2"/>
    <property type="match status" value="1"/>
</dbReference>
<dbReference type="PANTHER" id="PTHR47171">
    <property type="entry name" value="FARA-RELATED"/>
    <property type="match status" value="1"/>
</dbReference>
<keyword evidence="4" id="KW-0238">DNA-binding</keyword>
<dbReference type="PANTHER" id="PTHR47171:SF4">
    <property type="entry name" value="ACETAMIDASE REGULATORY PROTEIN"/>
    <property type="match status" value="1"/>
</dbReference>
<gene>
    <name evidence="10" type="ORF">CBYS24578_00009891</name>
</gene>
<feature type="compositionally biased region" description="Low complexity" evidence="7">
    <location>
        <begin position="17"/>
        <end position="31"/>
    </location>
</feature>
<dbReference type="InterPro" id="IPR001138">
    <property type="entry name" value="Zn2Cys6_DnaBD"/>
</dbReference>
<keyword evidence="2" id="KW-0862">Zinc</keyword>
<feature type="domain" description="Copper-fist" evidence="9">
    <location>
        <begin position="66"/>
        <end position="109"/>
    </location>
</feature>
<dbReference type="InterPro" id="IPR007219">
    <property type="entry name" value="XnlR_reg_dom"/>
</dbReference>
<evidence type="ECO:0000256" key="6">
    <source>
        <dbReference type="ARBA" id="ARBA00023242"/>
    </source>
</evidence>
<dbReference type="PROSITE" id="PS00463">
    <property type="entry name" value="ZN2_CY6_FUNGAL_1"/>
    <property type="match status" value="1"/>
</dbReference>
<evidence type="ECO:0008006" key="12">
    <source>
        <dbReference type="Google" id="ProtNLM"/>
    </source>
</evidence>
<keyword evidence="3" id="KW-0805">Transcription regulation</keyword>
<evidence type="ECO:0000259" key="9">
    <source>
        <dbReference type="PROSITE" id="PS50073"/>
    </source>
</evidence>
<evidence type="ECO:0000256" key="7">
    <source>
        <dbReference type="SAM" id="MobiDB-lite"/>
    </source>
</evidence>
<dbReference type="PROSITE" id="PS50073">
    <property type="entry name" value="COPPER_FIST_2"/>
    <property type="match status" value="1"/>
</dbReference>
<sequence>MTAPSDNRIRDNPHDPSASSESSPIASAQSSRRTSIQEKRRTNGRACTTCHQRKIRCDILTKGIPCTNCSSQGRPGCCPYQKKPKQQSSLNTLQSSRPPVPIRPRGRPPKRTPATLALRPEAYISPESVASPDYVANTARPPSKSGSRGSQQTWEGDEVNESGNLADFINQEDFRASEISYRGRMCFLGSEISNFNYLIRQGSQQPSQDHVLHMRNRQFHKKYTVLDIKSIPAEAFKRPDKKLADELLEAYFVHVNRGWPIVDEQDFMAHYNGKVAASSVPLPLMNALFLVGAHVLAPQRPELRALQSVYFRRAKTLIDARFDQDRTVYVQTALLMTWYSDGMEEIVANAWHWIGIAARTALGVGMHRDASASRMLEVHRRTYVRLWWVLFQFDTMVSAAYGRPQALCLDESDVPFLEASHFEGIPNAEIDFIIRHTQLCIIISRTMKKRWALRISDAEKIEATKEGDRALAQFITQLPRSLRLPVHESEIWKSTLHLTYNNFLLLLHRPPPRQSLGDKAAEACTDLNICSDATAGMTSILETLNAKNGLSSLWLYGLHAVFTCMTQVSTEMASESPLVAAKAQRMFESLSTWLRELACQWQFAKALVRLFEEREAKIRQQPPKLAATSMVPQPPEVSVAGDVHAEAGNGFSLRPHPLSQVTAAPVLVHSTAPDSMAPALSHAGQALGPYDGFSGGSNVHVGSDFGDIFMGDFPFQDAPALEALLAGMDGSDFISGLES</sequence>
<evidence type="ECO:0000259" key="8">
    <source>
        <dbReference type="PROSITE" id="PS50048"/>
    </source>
</evidence>
<dbReference type="GO" id="GO:0003677">
    <property type="term" value="F:DNA binding"/>
    <property type="evidence" value="ECO:0007669"/>
    <property type="project" value="UniProtKB-KW"/>
</dbReference>
<dbReference type="GO" id="GO:0006351">
    <property type="term" value="P:DNA-templated transcription"/>
    <property type="evidence" value="ECO:0007669"/>
    <property type="project" value="InterPro"/>
</dbReference>
<feature type="compositionally biased region" description="Polar residues" evidence="7">
    <location>
        <begin position="144"/>
        <end position="154"/>
    </location>
</feature>
<evidence type="ECO:0000256" key="3">
    <source>
        <dbReference type="ARBA" id="ARBA00023015"/>
    </source>
</evidence>
<evidence type="ECO:0000313" key="10">
    <source>
        <dbReference type="EMBL" id="CAH0003952.1"/>
    </source>
</evidence>
<dbReference type="EMBL" id="CABFNO020001565">
    <property type="protein sequence ID" value="CAH0003952.1"/>
    <property type="molecule type" value="Genomic_DNA"/>
</dbReference>
<dbReference type="InterPro" id="IPR052073">
    <property type="entry name" value="Amide_Lactam_Regulators"/>
</dbReference>
<accession>A0A9N9UXZ0</accession>
<dbReference type="CDD" id="cd12148">
    <property type="entry name" value="fungal_TF_MHR"/>
    <property type="match status" value="1"/>
</dbReference>
<dbReference type="Proteomes" id="UP000754883">
    <property type="component" value="Unassembled WGS sequence"/>
</dbReference>
<dbReference type="CDD" id="cd00067">
    <property type="entry name" value="GAL4"/>
    <property type="match status" value="1"/>
</dbReference>
<dbReference type="GO" id="GO:0000981">
    <property type="term" value="F:DNA-binding transcription factor activity, RNA polymerase II-specific"/>
    <property type="evidence" value="ECO:0007669"/>
    <property type="project" value="InterPro"/>
</dbReference>
<dbReference type="Pfam" id="PF04082">
    <property type="entry name" value="Fungal_trans"/>
    <property type="match status" value="1"/>
</dbReference>
<organism evidence="10 11">
    <name type="scientific">Clonostachys byssicola</name>
    <dbReference type="NCBI Taxonomy" id="160290"/>
    <lineage>
        <taxon>Eukaryota</taxon>
        <taxon>Fungi</taxon>
        <taxon>Dikarya</taxon>
        <taxon>Ascomycota</taxon>
        <taxon>Pezizomycotina</taxon>
        <taxon>Sordariomycetes</taxon>
        <taxon>Hypocreomycetidae</taxon>
        <taxon>Hypocreales</taxon>
        <taxon>Bionectriaceae</taxon>
        <taxon>Clonostachys</taxon>
    </lineage>
</organism>
<dbReference type="SMART" id="SM00066">
    <property type="entry name" value="GAL4"/>
    <property type="match status" value="1"/>
</dbReference>
<dbReference type="GO" id="GO:0005507">
    <property type="term" value="F:copper ion binding"/>
    <property type="evidence" value="ECO:0007669"/>
    <property type="project" value="InterPro"/>
</dbReference>
<proteinExistence type="predicted"/>
<evidence type="ECO:0000256" key="1">
    <source>
        <dbReference type="ARBA" id="ARBA00022723"/>
    </source>
</evidence>
<dbReference type="OrthoDB" id="4236860at2759"/>
<feature type="region of interest" description="Disordered" evidence="7">
    <location>
        <begin position="133"/>
        <end position="162"/>
    </location>
</feature>
<comment type="caution">
    <text evidence="10">The sequence shown here is derived from an EMBL/GenBank/DDBJ whole genome shotgun (WGS) entry which is preliminary data.</text>
</comment>
<dbReference type="AlphaFoldDB" id="A0A9N9UXZ0"/>
<reference evidence="10" key="1">
    <citation type="submission" date="2021-10" db="EMBL/GenBank/DDBJ databases">
        <authorList>
            <person name="Piombo E."/>
        </authorList>
    </citation>
    <scope>NUCLEOTIDE SEQUENCE</scope>
</reference>
<protein>
    <recommendedName>
        <fullName evidence="12">Acetamidase regulatory protein</fullName>
    </recommendedName>
</protein>
<dbReference type="GO" id="GO:0008270">
    <property type="term" value="F:zinc ion binding"/>
    <property type="evidence" value="ECO:0007669"/>
    <property type="project" value="InterPro"/>
</dbReference>
<dbReference type="InterPro" id="IPR036864">
    <property type="entry name" value="Zn2-C6_fun-type_DNA-bd_sf"/>
</dbReference>
<dbReference type="Gene3D" id="4.10.240.10">
    <property type="entry name" value="Zn(2)-C6 fungal-type DNA-binding domain"/>
    <property type="match status" value="1"/>
</dbReference>
<evidence type="ECO:0000256" key="2">
    <source>
        <dbReference type="ARBA" id="ARBA00022833"/>
    </source>
</evidence>
<keyword evidence="11" id="KW-1185">Reference proteome</keyword>
<evidence type="ECO:0000256" key="4">
    <source>
        <dbReference type="ARBA" id="ARBA00023125"/>
    </source>
</evidence>
<dbReference type="SMART" id="SM00906">
    <property type="entry name" value="Fungal_trans"/>
    <property type="match status" value="1"/>
</dbReference>
<feature type="region of interest" description="Disordered" evidence="7">
    <location>
        <begin position="80"/>
        <end position="116"/>
    </location>
</feature>
<dbReference type="SUPFAM" id="SSF57701">
    <property type="entry name" value="Zn2/Cys6 DNA-binding domain"/>
    <property type="match status" value="1"/>
</dbReference>
<keyword evidence="6" id="KW-0539">Nucleus</keyword>
<name>A0A9N9UXZ0_9HYPO</name>
<keyword evidence="1" id="KW-0479">Metal-binding</keyword>
<evidence type="ECO:0000256" key="5">
    <source>
        <dbReference type="ARBA" id="ARBA00023163"/>
    </source>
</evidence>
<feature type="compositionally biased region" description="Polar residues" evidence="7">
    <location>
        <begin position="86"/>
        <end position="96"/>
    </location>
</feature>
<evidence type="ECO:0000313" key="11">
    <source>
        <dbReference type="Proteomes" id="UP000754883"/>
    </source>
</evidence>